<evidence type="ECO:0000313" key="12">
    <source>
        <dbReference type="EMBL" id="CAG5089665.1"/>
    </source>
</evidence>
<dbReference type="InterPro" id="IPR003126">
    <property type="entry name" value="Znf_UBR"/>
</dbReference>
<reference evidence="12 13" key="1">
    <citation type="submission" date="2021-04" db="EMBL/GenBank/DDBJ databases">
        <authorList>
            <person name="Bliznina A."/>
        </authorList>
    </citation>
    <scope>NUCLEOTIDE SEQUENCE [LARGE SCALE GENOMIC DNA]</scope>
</reference>
<evidence type="ECO:0000256" key="8">
    <source>
        <dbReference type="PROSITE-ProRule" id="PRU00508"/>
    </source>
</evidence>
<keyword evidence="3 9" id="KW-0479">Metal-binding</keyword>
<evidence type="ECO:0000256" key="4">
    <source>
        <dbReference type="ARBA" id="ARBA00022771"/>
    </source>
</evidence>
<dbReference type="PROSITE" id="PS51157">
    <property type="entry name" value="ZF_UBR"/>
    <property type="match status" value="1"/>
</dbReference>
<dbReference type="EC" id="2.3.2.27" evidence="9"/>
<evidence type="ECO:0000256" key="9">
    <source>
        <dbReference type="RuleBase" id="RU366018"/>
    </source>
</evidence>
<evidence type="ECO:0000256" key="5">
    <source>
        <dbReference type="ARBA" id="ARBA00022786"/>
    </source>
</evidence>
<dbReference type="Gene3D" id="2.10.110.30">
    <property type="match status" value="1"/>
</dbReference>
<dbReference type="Pfam" id="PF02207">
    <property type="entry name" value="zf-UBR"/>
    <property type="match status" value="1"/>
</dbReference>
<keyword evidence="2 9" id="KW-0808">Transferase</keyword>
<dbReference type="PANTHER" id="PTHR21497">
    <property type="entry name" value="UBIQUITIN LIGASE E3 ALPHA-RELATED"/>
    <property type="match status" value="1"/>
</dbReference>
<evidence type="ECO:0000259" key="11">
    <source>
        <dbReference type="PROSITE" id="PS51157"/>
    </source>
</evidence>
<dbReference type="InterPro" id="IPR055194">
    <property type="entry name" value="UBR1-like_WH"/>
</dbReference>
<comment type="pathway">
    <text evidence="9">Protein modification; protein ubiquitination.</text>
</comment>
<keyword evidence="6 9" id="KW-0862">Zinc</keyword>
<feature type="zinc finger region" description="UBR-type" evidence="8">
    <location>
        <begin position="67"/>
        <end position="138"/>
    </location>
</feature>
<feature type="compositionally biased region" description="Low complexity" evidence="10">
    <location>
        <begin position="197"/>
        <end position="210"/>
    </location>
</feature>
<evidence type="ECO:0000256" key="3">
    <source>
        <dbReference type="ARBA" id="ARBA00022723"/>
    </source>
</evidence>
<proteinExistence type="inferred from homology"/>
<feature type="region of interest" description="Disordered" evidence="10">
    <location>
        <begin position="189"/>
        <end position="258"/>
    </location>
</feature>
<evidence type="ECO:0000256" key="6">
    <source>
        <dbReference type="ARBA" id="ARBA00022833"/>
    </source>
</evidence>
<evidence type="ECO:0000256" key="2">
    <source>
        <dbReference type="ARBA" id="ARBA00022679"/>
    </source>
</evidence>
<protein>
    <recommendedName>
        <fullName evidence="9">E3 ubiquitin-protein ligase</fullName>
        <ecNumber evidence="9">2.3.2.27</ecNumber>
    </recommendedName>
</protein>
<dbReference type="SMART" id="SM00396">
    <property type="entry name" value="ZnF_UBR1"/>
    <property type="match status" value="1"/>
</dbReference>
<name>A0ABN7RZX9_OIKDI</name>
<evidence type="ECO:0000256" key="7">
    <source>
        <dbReference type="ARBA" id="ARBA00046341"/>
    </source>
</evidence>
<keyword evidence="5 9" id="KW-0833">Ubl conjugation pathway</keyword>
<comment type="function">
    <text evidence="9">Ubiquitin ligase protein which is a component of the N-end rule pathway. Recognizes and binds to proteins bearing specific N-terminal residues that are destabilizing according to the N-end rule, leading to their ubiquitination and subsequent degradation.</text>
</comment>
<feature type="domain" description="UBR-type" evidence="11">
    <location>
        <begin position="67"/>
        <end position="138"/>
    </location>
</feature>
<dbReference type="InterPro" id="IPR044046">
    <property type="entry name" value="E3_ligase_UBR-like_C"/>
</dbReference>
<evidence type="ECO:0000256" key="1">
    <source>
        <dbReference type="ARBA" id="ARBA00000900"/>
    </source>
</evidence>
<comment type="similarity">
    <text evidence="7 9">Belongs to the E3 ubiquitin-protein ligase UBR1-like family.</text>
</comment>
<dbReference type="InterPro" id="IPR039164">
    <property type="entry name" value="UBR1-like"/>
</dbReference>
<gene>
    <name evidence="12" type="ORF">OKIOD_LOCUS3854</name>
</gene>
<evidence type="ECO:0000256" key="10">
    <source>
        <dbReference type="SAM" id="MobiDB-lite"/>
    </source>
</evidence>
<accession>A0ABN7RZX9</accession>
<sequence length="1558" mass="177650">MVNVHRKPIHSFGERYKAIGQEIASALDPTRNIDAQTIEVLKRNIGGDQSFERWQDKMKSYHNSGATSCGKIWGSEYIAYRCRTCAFNSCMSLCAPCFEAGDHEGHDFNMFKSGAGGACDCGDTNVMCEKGVCPKHVSKVIVAPNPPAEALEPCTPIISSIVYRLLHELRVKFQDNKREQIEAFLKDRLEKEERSRSTTSSTRTPNSPQDIPVPPPPEDVERMTESPLPTEFGQDEPMPGDEITVQSPPPEGGTAERPDDIVPLELVAAGLMDAESPEVEEMDTDILDTDEFIDPTEENANERGAELLRRIGEAHGHRNEIENDLRQVHFNREPEFNAGFSLLVDFLIQLIQIGTTLQDVVVSVLFQSLADFESCERPEMNHENQEIFRRTRDYVYEKLRALNNYVHEDDEKCTAALRFDLSSSSTVLEEFAFWLSRMHFPDTLNNFLLHLLPNDAYKEQLTGCFVKNYVFTAKSLTISNEPDSLANRIVHISVQLLSNEALVMRMIKERSLLEVFIQSLGLLFRQTLKAGIDKRKVVDCRHEIVQQTVYWPIISDLNNCLHHPSVARKLVESSNLYYEYLRIINWFTGMDVQSRAIGDHISYDRLFYVSFYLEKEGSAVPLSGIISMLTGKEHFENEPRWKNTVTSTWKCLMRAYRDFFVSKSSGKVDPDTITFSISLPRQMSAIIYHLRKSLPGLGWKEFFSFERDQLESFLHTAQHTIAGMHEVRARVWVRNGDNTRSLVHVYRSASFSGTTFDLDLHLVQLVWAYLPPNLLVQQLFERLRVWKMIKSDEIDEAIDDICSDTTLDESKIASLLESAMITILTTIGVEKFTTEITPIEQLEKEVICVLAARDRGHSDLADQIPGLSDVQEYDVSNFKLKSSDLDEVLDRVATFNKPKDLGEGSYSLSDAGWAKYDPIFTLHRCVLVEDLMRCRQKHYLKLRGKRTEKDVNRLIGLNYRPLPKLSDMYRGLYDVLKSSLLHSICFLTFWHHIQDEECFRSSMVAYCLIILDWAIDTSDYGNVKDTDPESGWSLYSSDCIMTNSMQEIEGKGCMLDLLVKLCYHKNYKKEDDNEGFNGSADSDMLNLIKRIILKFSNKSATCQTKINAVRAQYEANEEKRRAKNNKDSGTKVANKKLMAQEARKRALEKMKKKSAAFSTENKADLEGMGSPFRNISDFRFIKNPYEKSQWKHQTLTVQSVAFAAKTFVKALFKLSYVQACVKIILEHNLFSPSDLSSDLPPKTKVIFSTIASIIRDEEAAFGVNALGEYISSSVLTKSALLEKIQQYMTPFIKMSALLCHHVFPYSHSIEPDLKWSTKHDVFSLCSYIGIIPELANNDAINELTEAKFDLVDLFFEPVPFIQNLLQNYLHAANLNTKKLPPGKNNNKKSFLSNSAAVLLKPVFFNKPQLLKPPKLFRDLLNSCLKTPCQACGKLPKKSVICLVCGELICYNEHDNRSQADNPCHEAGHISPIKSHIDKCSAGNGIFFVLFDVSIMIIRNNMILRRWGSIYLDKYEEEDFKIRRGKPLYLSETRFNILEKIWISSAFPRFVSLRKTTPK</sequence>
<organism evidence="12 13">
    <name type="scientific">Oikopleura dioica</name>
    <name type="common">Tunicate</name>
    <dbReference type="NCBI Taxonomy" id="34765"/>
    <lineage>
        <taxon>Eukaryota</taxon>
        <taxon>Metazoa</taxon>
        <taxon>Chordata</taxon>
        <taxon>Tunicata</taxon>
        <taxon>Appendicularia</taxon>
        <taxon>Copelata</taxon>
        <taxon>Oikopleuridae</taxon>
        <taxon>Oikopleura</taxon>
    </lineage>
</organism>
<dbReference type="CDD" id="cd19673">
    <property type="entry name" value="UBR-box_UBR3"/>
    <property type="match status" value="1"/>
</dbReference>
<evidence type="ECO:0000313" key="13">
    <source>
        <dbReference type="Proteomes" id="UP001158576"/>
    </source>
</evidence>
<dbReference type="Pfam" id="PF22960">
    <property type="entry name" value="WHD_UBR1"/>
    <property type="match status" value="1"/>
</dbReference>
<dbReference type="Pfam" id="PF18995">
    <property type="entry name" value="PRT6_C"/>
    <property type="match status" value="1"/>
</dbReference>
<comment type="catalytic activity">
    <reaction evidence="1 9">
        <text>S-ubiquitinyl-[E2 ubiquitin-conjugating enzyme]-L-cysteine + [acceptor protein]-L-lysine = [E2 ubiquitin-conjugating enzyme]-L-cysteine + N(6)-ubiquitinyl-[acceptor protein]-L-lysine.</text>
        <dbReference type="EC" id="2.3.2.27"/>
    </reaction>
</comment>
<dbReference type="Proteomes" id="UP001158576">
    <property type="component" value="Chromosome PAR"/>
</dbReference>
<dbReference type="EMBL" id="OU015568">
    <property type="protein sequence ID" value="CAG5089665.1"/>
    <property type="molecule type" value="Genomic_DNA"/>
</dbReference>
<dbReference type="PANTHER" id="PTHR21497:SF39">
    <property type="entry name" value="E3 UBIQUITIN-PROTEIN LIGASE UBR3"/>
    <property type="match status" value="1"/>
</dbReference>
<keyword evidence="4 9" id="KW-0863">Zinc-finger</keyword>
<keyword evidence="13" id="KW-1185">Reference proteome</keyword>